<sequence>MGFDMEEAFLQSAVLPLVSSPLPPCSLLPLGGSASGFLTVHTPTIYSSTVASAFPPEIRKQSSSETAPHTFNLSTSTPVDKLAFAPSSSTVFLKLAPKPGSNIHFLCHFNKPPNLFICILQTS</sequence>
<proteinExistence type="predicted"/>
<dbReference type="Proteomes" id="UP001469553">
    <property type="component" value="Unassembled WGS sequence"/>
</dbReference>
<gene>
    <name evidence="1" type="ORF">AMECASPLE_005086</name>
</gene>
<keyword evidence="2" id="KW-1185">Reference proteome</keyword>
<reference evidence="1 2" key="1">
    <citation type="submission" date="2021-06" db="EMBL/GenBank/DDBJ databases">
        <authorList>
            <person name="Palmer J.M."/>
        </authorList>
    </citation>
    <scope>NUCLEOTIDE SEQUENCE [LARGE SCALE GENOMIC DNA]</scope>
    <source>
        <strain evidence="1 2">AS_MEX2019</strain>
        <tissue evidence="1">Muscle</tissue>
    </source>
</reference>
<evidence type="ECO:0000313" key="1">
    <source>
        <dbReference type="EMBL" id="MEQ2310070.1"/>
    </source>
</evidence>
<organism evidence="1 2">
    <name type="scientific">Ameca splendens</name>
    <dbReference type="NCBI Taxonomy" id="208324"/>
    <lineage>
        <taxon>Eukaryota</taxon>
        <taxon>Metazoa</taxon>
        <taxon>Chordata</taxon>
        <taxon>Craniata</taxon>
        <taxon>Vertebrata</taxon>
        <taxon>Euteleostomi</taxon>
        <taxon>Actinopterygii</taxon>
        <taxon>Neopterygii</taxon>
        <taxon>Teleostei</taxon>
        <taxon>Neoteleostei</taxon>
        <taxon>Acanthomorphata</taxon>
        <taxon>Ovalentaria</taxon>
        <taxon>Atherinomorphae</taxon>
        <taxon>Cyprinodontiformes</taxon>
        <taxon>Goodeidae</taxon>
        <taxon>Ameca</taxon>
    </lineage>
</organism>
<protein>
    <submittedName>
        <fullName evidence="1">Uncharacterized protein</fullName>
    </submittedName>
</protein>
<dbReference type="EMBL" id="JAHRIP010075461">
    <property type="protein sequence ID" value="MEQ2310070.1"/>
    <property type="molecule type" value="Genomic_DNA"/>
</dbReference>
<evidence type="ECO:0000313" key="2">
    <source>
        <dbReference type="Proteomes" id="UP001469553"/>
    </source>
</evidence>
<comment type="caution">
    <text evidence="1">The sequence shown here is derived from an EMBL/GenBank/DDBJ whole genome shotgun (WGS) entry which is preliminary data.</text>
</comment>
<name>A0ABV0ZWZ6_9TELE</name>
<accession>A0ABV0ZWZ6</accession>